<protein>
    <submittedName>
        <fullName evidence="1">Uncharacterized protein</fullName>
    </submittedName>
</protein>
<evidence type="ECO:0000313" key="2">
    <source>
        <dbReference type="Proteomes" id="UP001333110"/>
    </source>
</evidence>
<name>A0AAN7RPY9_MYCAM</name>
<dbReference type="EMBL" id="JAUNZN010000009">
    <property type="protein sequence ID" value="KAK4815449.1"/>
    <property type="molecule type" value="Genomic_DNA"/>
</dbReference>
<organism evidence="1 2">
    <name type="scientific">Mycteria americana</name>
    <name type="common">Wood stork</name>
    <dbReference type="NCBI Taxonomy" id="33587"/>
    <lineage>
        <taxon>Eukaryota</taxon>
        <taxon>Metazoa</taxon>
        <taxon>Chordata</taxon>
        <taxon>Craniata</taxon>
        <taxon>Vertebrata</taxon>
        <taxon>Euteleostomi</taxon>
        <taxon>Archelosauria</taxon>
        <taxon>Archosauria</taxon>
        <taxon>Dinosauria</taxon>
        <taxon>Saurischia</taxon>
        <taxon>Theropoda</taxon>
        <taxon>Coelurosauria</taxon>
        <taxon>Aves</taxon>
        <taxon>Neognathae</taxon>
        <taxon>Neoaves</taxon>
        <taxon>Aequornithes</taxon>
        <taxon>Ciconiiformes</taxon>
        <taxon>Ciconiidae</taxon>
        <taxon>Mycteria</taxon>
    </lineage>
</organism>
<gene>
    <name evidence="1" type="ORF">QYF61_002838</name>
</gene>
<sequence length="96" mass="11120">MVFSVLLVKGKGVRRKALMVHVNNWLRNWCWRQGLGLYDHGTLFAGMKLRKLKPNEIESGWGVKENKKGFYRYIGDRKKTRENVGSLLNEIGDLVT</sequence>
<evidence type="ECO:0000313" key="1">
    <source>
        <dbReference type="EMBL" id="KAK4815449.1"/>
    </source>
</evidence>
<keyword evidence="2" id="KW-1185">Reference proteome</keyword>
<dbReference type="Proteomes" id="UP001333110">
    <property type="component" value="Unassembled WGS sequence"/>
</dbReference>
<reference evidence="1 2" key="1">
    <citation type="journal article" date="2023" name="J. Hered.">
        <title>Chromosome-level genome of the wood stork (Mycteria americana) provides insight into avian chromosome evolution.</title>
        <authorList>
            <person name="Flamio R. Jr."/>
            <person name="Ramstad K.M."/>
        </authorList>
    </citation>
    <scope>NUCLEOTIDE SEQUENCE [LARGE SCALE GENOMIC DNA]</scope>
    <source>
        <strain evidence="1">JAX WOST 10</strain>
    </source>
</reference>
<comment type="caution">
    <text evidence="1">The sequence shown here is derived from an EMBL/GenBank/DDBJ whole genome shotgun (WGS) entry which is preliminary data.</text>
</comment>
<accession>A0AAN7RPY9</accession>
<proteinExistence type="predicted"/>
<dbReference type="AlphaFoldDB" id="A0AAN7RPY9"/>